<dbReference type="Pfam" id="PF17677">
    <property type="entry name" value="Glyco_hydro38C2"/>
    <property type="match status" value="1"/>
</dbReference>
<dbReference type="InterPro" id="IPR011682">
    <property type="entry name" value="Glyco_hydro_38_C"/>
</dbReference>
<comment type="caution">
    <text evidence="6">The sequence shown here is derived from an EMBL/GenBank/DDBJ whole genome shotgun (WGS) entry which is preliminary data.</text>
</comment>
<dbReference type="PANTHER" id="PTHR46017">
    <property type="entry name" value="ALPHA-MANNOSIDASE 2C1"/>
    <property type="match status" value="1"/>
</dbReference>
<dbReference type="GO" id="GO:0004559">
    <property type="term" value="F:alpha-mannosidase activity"/>
    <property type="evidence" value="ECO:0007669"/>
    <property type="project" value="InterPro"/>
</dbReference>
<evidence type="ECO:0000256" key="4">
    <source>
        <dbReference type="ARBA" id="ARBA00023295"/>
    </source>
</evidence>
<evidence type="ECO:0000256" key="2">
    <source>
        <dbReference type="ARBA" id="ARBA00022723"/>
    </source>
</evidence>
<proteinExistence type="inferred from homology"/>
<dbReference type="SUPFAM" id="SSF88688">
    <property type="entry name" value="Families 57/38 glycoside transferase middle domain"/>
    <property type="match status" value="1"/>
</dbReference>
<organism evidence="6 7">
    <name type="scientific">Candidatus Fimenecus excrementigallinarum</name>
    <dbReference type="NCBI Taxonomy" id="2840816"/>
    <lineage>
        <taxon>Bacteria</taxon>
        <taxon>Bacillati</taxon>
        <taxon>Bacillota</taxon>
        <taxon>Clostridia</taxon>
        <taxon>Candidatus Fimenecus</taxon>
    </lineage>
</organism>
<dbReference type="InterPro" id="IPR037094">
    <property type="entry name" value="Glyco_hydro_38_cen_sf"/>
</dbReference>
<evidence type="ECO:0000259" key="5">
    <source>
        <dbReference type="SMART" id="SM00872"/>
    </source>
</evidence>
<dbReference type="GO" id="GO:0006013">
    <property type="term" value="P:mannose metabolic process"/>
    <property type="evidence" value="ECO:0007669"/>
    <property type="project" value="InterPro"/>
</dbReference>
<dbReference type="Pfam" id="PF07748">
    <property type="entry name" value="Glyco_hydro_38C"/>
    <property type="match status" value="1"/>
</dbReference>
<dbReference type="InterPro" id="IPR028995">
    <property type="entry name" value="Glyco_hydro_57/38_cen_sf"/>
</dbReference>
<dbReference type="Gene3D" id="1.20.1270.50">
    <property type="entry name" value="Glycoside hydrolase family 38, central domain"/>
    <property type="match status" value="1"/>
</dbReference>
<dbReference type="InterPro" id="IPR041147">
    <property type="entry name" value="GH38_C"/>
</dbReference>
<keyword evidence="2" id="KW-0479">Metal-binding</keyword>
<keyword evidence="4" id="KW-0326">Glycosidase</keyword>
<dbReference type="InterPro" id="IPR027291">
    <property type="entry name" value="Glyco_hydro_38_N_sf"/>
</dbReference>
<feature type="domain" description="Glycoside hydrolase family 38 central" evidence="5">
    <location>
        <begin position="285"/>
        <end position="363"/>
    </location>
</feature>
<comment type="similarity">
    <text evidence="1">Belongs to the glycosyl hydrolase 38 family.</text>
</comment>
<dbReference type="SUPFAM" id="SSF74650">
    <property type="entry name" value="Galactose mutarotase-like"/>
    <property type="match status" value="1"/>
</dbReference>
<sequence>MTPKKKPTIYTVATAHLDTVWNWDFETTVREYIPATLRENFRLFEKYPEYVFSFEGSRRYELMEEYYPADFERLRRYVAANRWFVAGSAYENGDVNVPSPEALFRNILYGNHYFLEKFGKTSLDIYLPDCFGFGYALPSIIRHAGLLGFTTQKLTWSSAYGIPFDLGLWQGVDGSRVYASLDAQDYSATLESVRTHKNAPKKLDKNLREYNLPMTYLLHGVGDRGGAPKEKSVKTVVSELRQNAGEAVDVAITNTDGVFRLMDTELSAEEKGKLPVWNNELVSTDHGVGGYTSRALGKRLNKQNEQTADAAERFSAAAAWLGAAEYPQAVLDTAWKRVIAHQFHDDLPGTSLSRVYRRSWNDYVLSLNQFAGVYESAVQATARQMRAPFSRGTTVAVANPTGFARRGAVACRVALPAGTAYVHVKDAKGKAVPSQINGNGEVVFAAEVPENGLALYCITPAKAPYAKETDLACTARTLENARYRVALDENGDIASVFDKSLQAELLKAPVRMALFRYNGSKMWPAWELDYKEVMAPPARFAEKPQFKILENGPARVTLETRRTAGKSVFFQRVSLGLDEDTVRVDNLIYWQEKRTLLKTPFVLRVQNEQAAYDLGLGFIRRGLNTPKLYEVPGQNWADISDGERGVSVLSDCKYGWDHPTADTLRLTGLHTPRFGFLPDSHQDQLDLGWNRYAFGIFSHAGDGLAETQAAGAAFNQPLRAFAVRANPNGALDPVFSFAGLSGDGVVLRALKKAQDGENLIVRVNEGTGKKQTGVRLRVGAGIRKAWLCNAQEQPLKALRPQKGELVFDIEPFAPMTFLLECKPFGKTADVPRQIPLRLPVSVPALSPNGKRANGPLGGYSIPTELFPQALTCKGISFTMEGGAQNAVACCGQTLLLPEGTRAVALVLTAARGDRACVFPEGARVQIPDCLEALGAGDLYEGRQKRAGYRKRCTLAYEFTHLHKADGDAIAKQGYLFFEKIPVKDDRLTLPVAEDVLVFAATAIAEGD</sequence>
<reference evidence="6" key="1">
    <citation type="submission" date="2020-10" db="EMBL/GenBank/DDBJ databases">
        <authorList>
            <person name="Gilroy R."/>
        </authorList>
    </citation>
    <scope>NUCLEOTIDE SEQUENCE</scope>
    <source>
        <strain evidence="6">ChiGjej1B1-19959</strain>
    </source>
</reference>
<dbReference type="InterPro" id="IPR000602">
    <property type="entry name" value="Glyco_hydro_38_N"/>
</dbReference>
<dbReference type="GO" id="GO:0009313">
    <property type="term" value="P:oligosaccharide catabolic process"/>
    <property type="evidence" value="ECO:0007669"/>
    <property type="project" value="TreeGrafter"/>
</dbReference>
<name>A0A9D1LCK4_9FIRM</name>
<dbReference type="InterPro" id="IPR011330">
    <property type="entry name" value="Glyco_hydro/deAcase_b/a-brl"/>
</dbReference>
<dbReference type="Pfam" id="PF09261">
    <property type="entry name" value="Alpha-mann_mid"/>
    <property type="match status" value="1"/>
</dbReference>
<dbReference type="SMART" id="SM00872">
    <property type="entry name" value="Alpha-mann_mid"/>
    <property type="match status" value="1"/>
</dbReference>
<dbReference type="InterPro" id="IPR011013">
    <property type="entry name" value="Gal_mutarotase_sf_dom"/>
</dbReference>
<evidence type="ECO:0000256" key="3">
    <source>
        <dbReference type="ARBA" id="ARBA00022801"/>
    </source>
</evidence>
<keyword evidence="3" id="KW-0378">Hydrolase</keyword>
<evidence type="ECO:0000313" key="6">
    <source>
        <dbReference type="EMBL" id="HIU35608.1"/>
    </source>
</evidence>
<dbReference type="InterPro" id="IPR015341">
    <property type="entry name" value="Glyco_hydro_38_cen"/>
</dbReference>
<dbReference type="AlphaFoldDB" id="A0A9D1LCK4"/>
<dbReference type="GO" id="GO:0030246">
    <property type="term" value="F:carbohydrate binding"/>
    <property type="evidence" value="ECO:0007669"/>
    <property type="project" value="InterPro"/>
</dbReference>
<dbReference type="GO" id="GO:0046872">
    <property type="term" value="F:metal ion binding"/>
    <property type="evidence" value="ECO:0007669"/>
    <property type="project" value="UniProtKB-KW"/>
</dbReference>
<dbReference type="PANTHER" id="PTHR46017:SF1">
    <property type="entry name" value="ALPHA-MANNOSIDASE 2C1"/>
    <property type="match status" value="1"/>
</dbReference>
<dbReference type="Proteomes" id="UP000824071">
    <property type="component" value="Unassembled WGS sequence"/>
</dbReference>
<protein>
    <recommendedName>
        <fullName evidence="5">Glycoside hydrolase family 38 central domain-containing protein</fullName>
    </recommendedName>
</protein>
<dbReference type="EMBL" id="DVMW01000024">
    <property type="protein sequence ID" value="HIU35608.1"/>
    <property type="molecule type" value="Genomic_DNA"/>
</dbReference>
<accession>A0A9D1LCK4</accession>
<dbReference type="Gene3D" id="2.70.98.30">
    <property type="entry name" value="Golgi alpha-mannosidase II, domain 4"/>
    <property type="match status" value="1"/>
</dbReference>
<dbReference type="Pfam" id="PF01074">
    <property type="entry name" value="Glyco_hydro_38N"/>
    <property type="match status" value="1"/>
</dbReference>
<evidence type="ECO:0000256" key="1">
    <source>
        <dbReference type="ARBA" id="ARBA00009792"/>
    </source>
</evidence>
<dbReference type="Gene3D" id="3.20.110.10">
    <property type="entry name" value="Glycoside hydrolase 38, N terminal domain"/>
    <property type="match status" value="1"/>
</dbReference>
<evidence type="ECO:0000313" key="7">
    <source>
        <dbReference type="Proteomes" id="UP000824071"/>
    </source>
</evidence>
<dbReference type="SUPFAM" id="SSF88713">
    <property type="entry name" value="Glycoside hydrolase/deacetylase"/>
    <property type="match status" value="1"/>
</dbReference>
<reference evidence="6" key="2">
    <citation type="journal article" date="2021" name="PeerJ">
        <title>Extensive microbial diversity within the chicken gut microbiome revealed by metagenomics and culture.</title>
        <authorList>
            <person name="Gilroy R."/>
            <person name="Ravi A."/>
            <person name="Getino M."/>
            <person name="Pursley I."/>
            <person name="Horton D.L."/>
            <person name="Alikhan N.F."/>
            <person name="Baker D."/>
            <person name="Gharbi K."/>
            <person name="Hall N."/>
            <person name="Watson M."/>
            <person name="Adriaenssens E.M."/>
            <person name="Foster-Nyarko E."/>
            <person name="Jarju S."/>
            <person name="Secka A."/>
            <person name="Antonio M."/>
            <person name="Oren A."/>
            <person name="Chaudhuri R.R."/>
            <person name="La Ragione R."/>
            <person name="Hildebrand F."/>
            <person name="Pallen M.J."/>
        </authorList>
    </citation>
    <scope>NUCLEOTIDE SEQUENCE</scope>
    <source>
        <strain evidence="6">ChiGjej1B1-19959</strain>
    </source>
</reference>
<gene>
    <name evidence="6" type="ORF">IAC53_03255</name>
</gene>